<reference evidence="1 2" key="1">
    <citation type="submission" date="2017-04" db="EMBL/GenBank/DDBJ databases">
        <title>Unexpected and diverse lifestyles within the genus Limnohabitans.</title>
        <authorList>
            <person name="Kasalicky V."/>
            <person name="Mehrshad M."/>
            <person name="Andrei S.-A."/>
            <person name="Salcher M."/>
            <person name="Kratochvilova H."/>
            <person name="Simek K."/>
            <person name="Ghai R."/>
        </authorList>
    </citation>
    <scope>NUCLEOTIDE SEQUENCE [LARGE SCALE GENOMIC DNA]</scope>
    <source>
        <strain evidence="1 2">MWH-C5</strain>
    </source>
</reference>
<evidence type="ECO:0000313" key="2">
    <source>
        <dbReference type="Proteomes" id="UP000251341"/>
    </source>
</evidence>
<comment type="caution">
    <text evidence="1">The sequence shown here is derived from an EMBL/GenBank/DDBJ whole genome shotgun (WGS) entry which is preliminary data.</text>
</comment>
<accession>A0A315EUX6</accession>
<dbReference type="InterPro" id="IPR045932">
    <property type="entry name" value="DUF6352"/>
</dbReference>
<organism evidence="1 2">
    <name type="scientific">Limnohabitans curvus</name>
    <dbReference type="NCBI Taxonomy" id="323423"/>
    <lineage>
        <taxon>Bacteria</taxon>
        <taxon>Pseudomonadati</taxon>
        <taxon>Pseudomonadota</taxon>
        <taxon>Betaproteobacteria</taxon>
        <taxon>Burkholderiales</taxon>
        <taxon>Comamonadaceae</taxon>
        <taxon>Limnohabitans</taxon>
    </lineage>
</organism>
<sequence length="339" mass="38056">MTHSLWPTCGYSLLTPNEAGHLVVTDDFLRFLLERPELTPIASSCAAEVALHHSLVEQPRREVTAQELAELQDKDAADNYAVWLRFRQRITTLPTLEASYIALFKGEGVDVPPLLVQHITHILLCHVLGEAPTAMQARAAEMLMHTQKITVLEDGAVMAADDETVERHATQSGFGSIGELLKQGGIKLRSVDLDVLNEDNQDAYWPRSESFDWVVSLNRGQPALNALCEVMANWVQHFLGVQVRIQTEREINDDHWVWHVGLDAQASGVLNDLYQGKEVDAERMERLLCLFKLEFVEPNDMLAEVRGKPVYLAMAVDANQQLKLKPQNLLLNLPLAKRS</sequence>
<dbReference type="Proteomes" id="UP000251341">
    <property type="component" value="Unassembled WGS sequence"/>
</dbReference>
<gene>
    <name evidence="1" type="ORF">B9Z44_13955</name>
</gene>
<dbReference type="AlphaFoldDB" id="A0A315EUX6"/>
<evidence type="ECO:0000313" key="1">
    <source>
        <dbReference type="EMBL" id="PUE60575.1"/>
    </source>
</evidence>
<keyword evidence="2" id="KW-1185">Reference proteome</keyword>
<proteinExistence type="predicted"/>
<protein>
    <submittedName>
        <fullName evidence="1">Uncharacterized protein</fullName>
    </submittedName>
</protein>
<dbReference type="Pfam" id="PF19879">
    <property type="entry name" value="DUF6352"/>
    <property type="match status" value="1"/>
</dbReference>
<name>A0A315EUX6_9BURK</name>
<dbReference type="EMBL" id="NESP01000001">
    <property type="protein sequence ID" value="PUE60575.1"/>
    <property type="molecule type" value="Genomic_DNA"/>
</dbReference>
<dbReference type="RefSeq" id="WP_108402712.1">
    <property type="nucleotide sequence ID" value="NZ_NESP01000001.1"/>
</dbReference>